<name>A0A8S5PM47_9CAUD</name>
<accession>A0A8S5PM47</accession>
<sequence>MYDVLIKNGYAALNVDNWNRTVVCEEDVPNGAVFALSEYSTDADSKIVWKAGKPTADAKNLWMASSPEVVITTLPDGTELKGIDNNIRDFVNIKGHPIDAFKLIEDDVLTIVPSTANATAMATAKFLIPDATKFTLKAQAEATAPTAGMYLKALGATTAHIGDGNLVKKAVTAYKFVVCVA</sequence>
<reference evidence="1" key="1">
    <citation type="journal article" date="2021" name="Proc. Natl. Acad. Sci. U.S.A.">
        <title>A Catalog of Tens of Thousands of Viruses from Human Metagenomes Reveals Hidden Associations with Chronic Diseases.</title>
        <authorList>
            <person name="Tisza M.J."/>
            <person name="Buck C.B."/>
        </authorList>
    </citation>
    <scope>NUCLEOTIDE SEQUENCE</scope>
    <source>
        <strain evidence="1">CtOSJ35</strain>
    </source>
</reference>
<dbReference type="EMBL" id="BK015447">
    <property type="protein sequence ID" value="DAE07252.1"/>
    <property type="molecule type" value="Genomic_DNA"/>
</dbReference>
<proteinExistence type="predicted"/>
<protein>
    <submittedName>
        <fullName evidence="1">Uncharacterized protein</fullName>
    </submittedName>
</protein>
<evidence type="ECO:0000313" key="1">
    <source>
        <dbReference type="EMBL" id="DAE07252.1"/>
    </source>
</evidence>
<organism evidence="1">
    <name type="scientific">Siphoviridae sp. ctOSJ35</name>
    <dbReference type="NCBI Taxonomy" id="2825479"/>
    <lineage>
        <taxon>Viruses</taxon>
        <taxon>Duplodnaviria</taxon>
        <taxon>Heunggongvirae</taxon>
        <taxon>Uroviricota</taxon>
        <taxon>Caudoviricetes</taxon>
    </lineage>
</organism>